<evidence type="ECO:0000313" key="6">
    <source>
        <dbReference type="Proteomes" id="UP000619033"/>
    </source>
</evidence>
<dbReference type="Pfam" id="PF02826">
    <property type="entry name" value="2-Hacid_dh_C"/>
    <property type="match status" value="1"/>
</dbReference>
<dbReference type="InterPro" id="IPR036291">
    <property type="entry name" value="NAD(P)-bd_dom_sf"/>
</dbReference>
<accession>A0A8J7MWC1</accession>
<keyword evidence="6" id="KW-1185">Reference proteome</keyword>
<protein>
    <recommendedName>
        <fullName evidence="4">D-isomer specific 2-hydroxyacid dehydrogenase NAD-binding domain-containing protein</fullName>
    </recommendedName>
</protein>
<comment type="caution">
    <text evidence="5">The sequence shown here is derived from an EMBL/GenBank/DDBJ whole genome shotgun (WGS) entry which is preliminary data.</text>
</comment>
<dbReference type="RefSeq" id="WP_202662593.1">
    <property type="nucleotide sequence ID" value="NZ_JAESVP010000013.1"/>
</dbReference>
<evidence type="ECO:0000256" key="2">
    <source>
        <dbReference type="ARBA" id="ARBA00023002"/>
    </source>
</evidence>
<evidence type="ECO:0000259" key="4">
    <source>
        <dbReference type="Pfam" id="PF02826"/>
    </source>
</evidence>
<dbReference type="PANTHER" id="PTHR43761">
    <property type="entry name" value="D-ISOMER SPECIFIC 2-HYDROXYACID DEHYDROGENASE FAMILY PROTEIN (AFU_ORTHOLOGUE AFUA_1G13630)"/>
    <property type="match status" value="1"/>
</dbReference>
<evidence type="ECO:0000256" key="3">
    <source>
        <dbReference type="ARBA" id="ARBA00023027"/>
    </source>
</evidence>
<dbReference type="EMBL" id="JAESVP010000013">
    <property type="protein sequence ID" value="MBL4930025.1"/>
    <property type="molecule type" value="Genomic_DNA"/>
</dbReference>
<gene>
    <name evidence="5" type="ORF">JI744_18150</name>
</gene>
<dbReference type="Gene3D" id="3.40.50.720">
    <property type="entry name" value="NAD(P)-binding Rossmann-like Domain"/>
    <property type="match status" value="2"/>
</dbReference>
<dbReference type="PANTHER" id="PTHR43761:SF1">
    <property type="entry name" value="D-ISOMER SPECIFIC 2-HYDROXYACID DEHYDROGENASE CATALYTIC DOMAIN-CONTAINING PROTEIN-RELATED"/>
    <property type="match status" value="1"/>
</dbReference>
<comment type="similarity">
    <text evidence="1">Belongs to the D-isomer specific 2-hydroxyacid dehydrogenase family.</text>
</comment>
<keyword evidence="3" id="KW-0520">NAD</keyword>
<dbReference type="InterPro" id="IPR006140">
    <property type="entry name" value="D-isomer_DH_NAD-bd"/>
</dbReference>
<name>A0A8J7MWC1_9RHOB</name>
<keyword evidence="2" id="KW-0560">Oxidoreductase</keyword>
<proteinExistence type="inferred from homology"/>
<feature type="domain" description="D-isomer specific 2-hydroxyacid dehydrogenase NAD-binding" evidence="4">
    <location>
        <begin position="159"/>
        <end position="306"/>
    </location>
</feature>
<dbReference type="GO" id="GO:0016491">
    <property type="term" value="F:oxidoreductase activity"/>
    <property type="evidence" value="ECO:0007669"/>
    <property type="project" value="UniProtKB-KW"/>
</dbReference>
<dbReference type="InterPro" id="IPR050418">
    <property type="entry name" value="D-iso_2-hydroxyacid_DH_PdxB"/>
</dbReference>
<dbReference type="GO" id="GO:0051287">
    <property type="term" value="F:NAD binding"/>
    <property type="evidence" value="ECO:0007669"/>
    <property type="project" value="InterPro"/>
</dbReference>
<evidence type="ECO:0000313" key="5">
    <source>
        <dbReference type="EMBL" id="MBL4930025.1"/>
    </source>
</evidence>
<sequence>MADKDTPRILIVDLIGLAPDSAGGTDHSAAKAHVEARGGVFHLGSVADHPAPQAGRPHFYYMPMLSTEAELLAEAGDGRYDAVIAAATLLPAATRFDLGGVRIGAGTGNMRSASWGGGDGLGGVAPLMNTPGINARATAQMVMKAVLRVRPDLPVDVMNDLVAQGNFDTGRDLVRFPTAKLEGQVFAVIGYGNIGREVAKLARAFGMRVRVHARPRHRDWIESEGFDYADSPVSAATGADVISVHIGLGALGPDGYANAGLIGAGVMAALSHGAVLVNYDRGELVDTAALADALASGQIDHAAIDADLFRDMESGTLSGPMLPYLDLLSAHRAKLSLLPHAAADTDHPTRVAGAIQAIDQILDAIQKGQVRNLKGDLPDGLTNAGGTRPHGMGGVSAHDLNHLSGEAGKLDTLSSLAADLARHAEDLKAGATDQLGRDFVMTCNRLAQMLRASGLEGPYLG</sequence>
<organism evidence="5 6">
    <name type="scientific">Fuscibacter oryzae</name>
    <dbReference type="NCBI Taxonomy" id="2803939"/>
    <lineage>
        <taxon>Bacteria</taxon>
        <taxon>Pseudomonadati</taxon>
        <taxon>Pseudomonadota</taxon>
        <taxon>Alphaproteobacteria</taxon>
        <taxon>Rhodobacterales</taxon>
        <taxon>Paracoccaceae</taxon>
        <taxon>Fuscibacter</taxon>
    </lineage>
</organism>
<dbReference type="SUPFAM" id="SSF51735">
    <property type="entry name" value="NAD(P)-binding Rossmann-fold domains"/>
    <property type="match status" value="1"/>
</dbReference>
<evidence type="ECO:0000256" key="1">
    <source>
        <dbReference type="ARBA" id="ARBA00005854"/>
    </source>
</evidence>
<reference evidence="5" key="1">
    <citation type="submission" date="2021-01" db="EMBL/GenBank/DDBJ databases">
        <title>Genome seq and assembly of Tabrizicola sp. KVB23.</title>
        <authorList>
            <person name="Chhetri G."/>
        </authorList>
    </citation>
    <scope>NUCLEOTIDE SEQUENCE</scope>
    <source>
        <strain evidence="5">KVB23</strain>
    </source>
</reference>
<dbReference type="Proteomes" id="UP000619033">
    <property type="component" value="Unassembled WGS sequence"/>
</dbReference>
<dbReference type="AlphaFoldDB" id="A0A8J7MWC1"/>